<evidence type="ECO:0000256" key="1">
    <source>
        <dbReference type="SAM" id="Phobius"/>
    </source>
</evidence>
<dbReference type="SMART" id="SM01251">
    <property type="entry name" value="KbaA"/>
    <property type="match status" value="1"/>
</dbReference>
<keyword evidence="1" id="KW-1133">Transmembrane helix</keyword>
<feature type="transmembrane region" description="Helical" evidence="1">
    <location>
        <begin position="85"/>
        <end position="105"/>
    </location>
</feature>
<dbReference type="EMBL" id="LELK01000011">
    <property type="protein sequence ID" value="KMM36088.1"/>
    <property type="molecule type" value="Genomic_DNA"/>
</dbReference>
<dbReference type="GO" id="GO:0045881">
    <property type="term" value="P:positive regulation of sporulation resulting in formation of a cellular spore"/>
    <property type="evidence" value="ECO:0007669"/>
    <property type="project" value="InterPro"/>
</dbReference>
<feature type="transmembrane region" description="Helical" evidence="1">
    <location>
        <begin position="117"/>
        <end position="137"/>
    </location>
</feature>
<gene>
    <name evidence="2" type="ORF">AB986_19700</name>
</gene>
<comment type="caution">
    <text evidence="2">The sequence shown here is derived from an EMBL/GenBank/DDBJ whole genome shotgun (WGS) entry which is preliminary data.</text>
</comment>
<feature type="transmembrane region" description="Helical" evidence="1">
    <location>
        <begin position="42"/>
        <end position="73"/>
    </location>
</feature>
<keyword evidence="1" id="KW-0472">Membrane</keyword>
<keyword evidence="3" id="KW-1185">Reference proteome</keyword>
<protein>
    <recommendedName>
        <fullName evidence="4">KinB-signaling pathway activation protein</fullName>
    </recommendedName>
</protein>
<dbReference type="Proteomes" id="UP000035996">
    <property type="component" value="Unassembled WGS sequence"/>
</dbReference>
<dbReference type="PATRIC" id="fig|157733.3.peg.72"/>
<feature type="transmembrane region" description="Helical" evidence="1">
    <location>
        <begin position="146"/>
        <end position="167"/>
    </location>
</feature>
<evidence type="ECO:0000313" key="2">
    <source>
        <dbReference type="EMBL" id="KMM36088.1"/>
    </source>
</evidence>
<keyword evidence="1" id="KW-0812">Transmembrane</keyword>
<feature type="transmembrane region" description="Helical" evidence="1">
    <location>
        <begin position="7"/>
        <end position="30"/>
    </location>
</feature>
<dbReference type="STRING" id="157733.AB986_19700"/>
<dbReference type="AlphaFoldDB" id="A0A0J6CSC6"/>
<dbReference type="OrthoDB" id="2374256at2"/>
<accession>A0A0J6CSC6</accession>
<evidence type="ECO:0008006" key="4">
    <source>
        <dbReference type="Google" id="ProtNLM"/>
    </source>
</evidence>
<proteinExistence type="predicted"/>
<dbReference type="PIRSF" id="PIRSF029886">
    <property type="entry name" value="KBAA"/>
    <property type="match status" value="1"/>
</dbReference>
<organism evidence="2 3">
    <name type="scientific">Guptibacillus hwajinpoensis</name>
    <dbReference type="NCBI Taxonomy" id="208199"/>
    <lineage>
        <taxon>Bacteria</taxon>
        <taxon>Bacillati</taxon>
        <taxon>Bacillota</taxon>
        <taxon>Bacilli</taxon>
        <taxon>Bacillales</taxon>
        <taxon>Guptibacillaceae</taxon>
        <taxon>Guptibacillus</taxon>
    </lineage>
</organism>
<dbReference type="Pfam" id="PF14089">
    <property type="entry name" value="KbaA"/>
    <property type="match status" value="1"/>
</dbReference>
<name>A0A0J6CSC6_9BACL</name>
<sequence>MKTRNLVYLFFSTLLIGSTAGMITGIVLDWSEYWADLKNGEFISFLIVMLWLLGVSSIFSLISQMGFFAYLTIHRFGLGIFKSVRLWNTIQAVLIAVTLFDLVYFRYAVFAEVGESVVSYILIALFLLIVGVIVAYIKQKETNKQAFIPALFFIVVVTTLEWIPGLQSNDPKWLWLILIPLLVSNVWQLLTLHRLIGKKA</sequence>
<feature type="transmembrane region" description="Helical" evidence="1">
    <location>
        <begin position="173"/>
        <end position="192"/>
    </location>
</feature>
<dbReference type="InterPro" id="IPR024164">
    <property type="entry name" value="KinB-signalling_activ"/>
</dbReference>
<dbReference type="RefSeq" id="WP_048313361.1">
    <property type="nucleotide sequence ID" value="NZ_CP119526.1"/>
</dbReference>
<reference evidence="2" key="1">
    <citation type="submission" date="2015-06" db="EMBL/GenBank/DDBJ databases">
        <authorList>
            <person name="Liu B."/>
            <person name="Wang J."/>
            <person name="Zhu Y."/>
            <person name="Liu G."/>
            <person name="Chen Q."/>
            <person name="Zheng C."/>
            <person name="Che J."/>
            <person name="Ge C."/>
            <person name="Shi H."/>
            <person name="Pan Z."/>
            <person name="Liu X."/>
        </authorList>
    </citation>
    <scope>NUCLEOTIDE SEQUENCE [LARGE SCALE GENOMIC DNA]</scope>
    <source>
        <strain evidence="2">DSM 16346</strain>
    </source>
</reference>
<evidence type="ECO:0000313" key="3">
    <source>
        <dbReference type="Proteomes" id="UP000035996"/>
    </source>
</evidence>